<evidence type="ECO:0000313" key="2">
    <source>
        <dbReference type="EMBL" id="MBD2346054.1"/>
    </source>
</evidence>
<protein>
    <submittedName>
        <fullName evidence="2">Glycosyltransferase</fullName>
    </submittedName>
</protein>
<evidence type="ECO:0000259" key="1">
    <source>
        <dbReference type="Pfam" id="PF00535"/>
    </source>
</evidence>
<organism evidence="2 3">
    <name type="scientific">Anabaena subtropica FACHB-260</name>
    <dbReference type="NCBI Taxonomy" id="2692884"/>
    <lineage>
        <taxon>Bacteria</taxon>
        <taxon>Bacillati</taxon>
        <taxon>Cyanobacteriota</taxon>
        <taxon>Cyanophyceae</taxon>
        <taxon>Nostocales</taxon>
        <taxon>Nostocaceae</taxon>
        <taxon>Anabaena</taxon>
    </lineage>
</organism>
<feature type="domain" description="Glycosyltransferase 2-like" evidence="1">
    <location>
        <begin position="21"/>
        <end position="130"/>
    </location>
</feature>
<dbReference type="PANTHER" id="PTHR43179:SF7">
    <property type="entry name" value="RHAMNOSYLTRANSFERASE WBBL"/>
    <property type="match status" value="1"/>
</dbReference>
<comment type="caution">
    <text evidence="2">The sequence shown here is derived from an EMBL/GenBank/DDBJ whole genome shotgun (WGS) entry which is preliminary data.</text>
</comment>
<gene>
    <name evidence="2" type="ORF">H6G18_18155</name>
</gene>
<dbReference type="InterPro" id="IPR001173">
    <property type="entry name" value="Glyco_trans_2-like"/>
</dbReference>
<dbReference type="EMBL" id="JACJRF010000035">
    <property type="protein sequence ID" value="MBD2346054.1"/>
    <property type="molecule type" value="Genomic_DNA"/>
</dbReference>
<dbReference type="SUPFAM" id="SSF53448">
    <property type="entry name" value="Nucleotide-diphospho-sugar transferases"/>
    <property type="match status" value="1"/>
</dbReference>
<sequence>MVAIENTIKPNTDTKEPNVTIVVVPRERFSYAQKSLESIYEYTTCPFKLVYVDGGSPTKIRRYLEAQSQAKGFKLIRTEEYLSPNLARNIGVSQVDTEYTVFVDNDVIVSPQWLEKLLECADDTKAAIVGPLTCISLPLHSKVHCAGGLAHILESQKDGQVKRRIREKQYYAEKKLENVRDRLHRMQTGLAEFHCMLARTDVFAQVGLLDEGLLNTREHIDFCMLVTQVGGTIYFEPDSVVTYVPGPPMEVYDIPYYLLRWSDGWEMDSLTHLQEKWNLSDDSAFFKMRRNRLGWRRHIWVVKPIVRRLNFGKPNPWLEKVLEKADRIFNRYWSDRYTRQRAKMQLPEPINTHIKSISQ</sequence>
<reference evidence="2 3" key="1">
    <citation type="journal article" date="2020" name="ISME J.">
        <title>Comparative genomics reveals insights into cyanobacterial evolution and habitat adaptation.</title>
        <authorList>
            <person name="Chen M.Y."/>
            <person name="Teng W.K."/>
            <person name="Zhao L."/>
            <person name="Hu C.X."/>
            <person name="Zhou Y.K."/>
            <person name="Han B.P."/>
            <person name="Song L.R."/>
            <person name="Shu W.S."/>
        </authorList>
    </citation>
    <scope>NUCLEOTIDE SEQUENCE [LARGE SCALE GENOMIC DNA]</scope>
    <source>
        <strain evidence="2 3">FACHB-260</strain>
    </source>
</reference>
<accession>A0ABR8CSV5</accession>
<dbReference type="InterPro" id="IPR029044">
    <property type="entry name" value="Nucleotide-diphossugar_trans"/>
</dbReference>
<dbReference type="RefSeq" id="WP_190408476.1">
    <property type="nucleotide sequence ID" value="NZ_JACJRF010000035.1"/>
</dbReference>
<proteinExistence type="predicted"/>
<dbReference type="Gene3D" id="3.90.550.10">
    <property type="entry name" value="Spore Coat Polysaccharide Biosynthesis Protein SpsA, Chain A"/>
    <property type="match status" value="1"/>
</dbReference>
<dbReference type="PANTHER" id="PTHR43179">
    <property type="entry name" value="RHAMNOSYLTRANSFERASE WBBL"/>
    <property type="match status" value="1"/>
</dbReference>
<dbReference type="Pfam" id="PF00535">
    <property type="entry name" value="Glycos_transf_2"/>
    <property type="match status" value="1"/>
</dbReference>
<evidence type="ECO:0000313" key="3">
    <source>
        <dbReference type="Proteomes" id="UP000607281"/>
    </source>
</evidence>
<keyword evidence="3" id="KW-1185">Reference proteome</keyword>
<name>A0ABR8CSV5_9NOST</name>
<dbReference type="Proteomes" id="UP000607281">
    <property type="component" value="Unassembled WGS sequence"/>
</dbReference>